<name>A0ABM3QIT5_SPIOL</name>
<evidence type="ECO:0000313" key="1">
    <source>
        <dbReference type="Proteomes" id="UP000813463"/>
    </source>
</evidence>
<organism evidence="1 2">
    <name type="scientific">Spinacia oleracea</name>
    <name type="common">Spinach</name>
    <dbReference type="NCBI Taxonomy" id="3562"/>
    <lineage>
        <taxon>Eukaryota</taxon>
        <taxon>Viridiplantae</taxon>
        <taxon>Streptophyta</taxon>
        <taxon>Embryophyta</taxon>
        <taxon>Tracheophyta</taxon>
        <taxon>Spermatophyta</taxon>
        <taxon>Magnoliopsida</taxon>
        <taxon>eudicotyledons</taxon>
        <taxon>Gunneridae</taxon>
        <taxon>Pentapetalae</taxon>
        <taxon>Caryophyllales</taxon>
        <taxon>Chenopodiaceae</taxon>
        <taxon>Chenopodioideae</taxon>
        <taxon>Anserineae</taxon>
        <taxon>Spinacia</taxon>
    </lineage>
</organism>
<accession>A0ABM3QIT5</accession>
<dbReference type="GeneID" id="130459757"/>
<evidence type="ECO:0000313" key="2">
    <source>
        <dbReference type="RefSeq" id="XP_056683272.1"/>
    </source>
</evidence>
<dbReference type="Proteomes" id="UP000813463">
    <property type="component" value="Chromosome 4"/>
</dbReference>
<proteinExistence type="predicted"/>
<keyword evidence="1" id="KW-1185">Reference proteome</keyword>
<reference evidence="1" key="1">
    <citation type="journal article" date="2021" name="Nat. Commun.">
        <title>Genomic analyses provide insights into spinach domestication and the genetic basis of agronomic traits.</title>
        <authorList>
            <person name="Cai X."/>
            <person name="Sun X."/>
            <person name="Xu C."/>
            <person name="Sun H."/>
            <person name="Wang X."/>
            <person name="Ge C."/>
            <person name="Zhang Z."/>
            <person name="Wang Q."/>
            <person name="Fei Z."/>
            <person name="Jiao C."/>
            <person name="Wang Q."/>
        </authorList>
    </citation>
    <scope>NUCLEOTIDE SEQUENCE [LARGE SCALE GENOMIC DNA]</scope>
    <source>
        <strain evidence="1">cv. Varoflay</strain>
    </source>
</reference>
<dbReference type="RefSeq" id="XP_056683272.1">
    <property type="nucleotide sequence ID" value="XM_056827294.1"/>
</dbReference>
<reference evidence="2" key="2">
    <citation type="submission" date="2025-08" db="UniProtKB">
        <authorList>
            <consortium name="RefSeq"/>
        </authorList>
    </citation>
    <scope>IDENTIFICATION</scope>
    <source>
        <tissue evidence="2">Leaf</tissue>
    </source>
</reference>
<sequence length="157" mass="16993">MSKSFSFRKFAELVHFARSPSLFSLSQYIFLLHTSPPEFITGQHLHRPASPSASITTAQLHHRLASTPDSQSLFVGRSSQLIFAGRSSQQQPESSCVLLCVISTGDELKTAREAVNYSLVESAVGAVTTAGVCWKYSKSPHGFHNSKGGALQQRGVG</sequence>
<protein>
    <submittedName>
        <fullName evidence="2">Uncharacterized protein</fullName>
    </submittedName>
</protein>
<gene>
    <name evidence="2" type="primary">LOC130459757</name>
</gene>